<protein>
    <submittedName>
        <fullName evidence="1">Membrane dipeptidase</fullName>
    </submittedName>
</protein>
<name>A0ABR9ATB7_9BACL</name>
<sequence>MKNTKIIDFHCDVLYKMLYENKVNFEAAELMDITLPRLKQGQVGMQVFALYLEAAPLIGPPRFAQVLRAIDLFREQIAVLPEMHWVKWKEDLETLEHDRSLIGSILSLEGVDALEGDMVYVRTLFELGVRFIGLSWNHANWAVDGAGEPRSGGFTREGWQLIDECDRLGIVLDVSHLNERAFWELMDGTTRPVIASHSNCASLQPHPRNLTDDQIRAIISRDGRIGVTYVPLFVAEKELVTIEDLLGHIDHIIQLGGENHLMLGSDFDGIDDKIQNLEHAEHHPNLLAMIEQRYGSAVMHKIAYENANRFLRTYLPKRA</sequence>
<dbReference type="SUPFAM" id="SSF51556">
    <property type="entry name" value="Metallo-dependent hydrolases"/>
    <property type="match status" value="1"/>
</dbReference>
<comment type="caution">
    <text evidence="1">The sequence shown here is derived from an EMBL/GenBank/DDBJ whole genome shotgun (WGS) entry which is preliminary data.</text>
</comment>
<dbReference type="InterPro" id="IPR032466">
    <property type="entry name" value="Metal_Hydrolase"/>
</dbReference>
<dbReference type="RefSeq" id="WP_192023565.1">
    <property type="nucleotide sequence ID" value="NZ_JACYTN010000001.1"/>
</dbReference>
<dbReference type="EMBL" id="JACYTN010000001">
    <property type="protein sequence ID" value="MBD8497141.1"/>
    <property type="molecule type" value="Genomic_DNA"/>
</dbReference>
<dbReference type="PANTHER" id="PTHR10443">
    <property type="entry name" value="MICROSOMAL DIPEPTIDASE"/>
    <property type="match status" value="1"/>
</dbReference>
<evidence type="ECO:0000313" key="1">
    <source>
        <dbReference type="EMBL" id="MBD8497141.1"/>
    </source>
</evidence>
<dbReference type="PANTHER" id="PTHR10443:SF12">
    <property type="entry name" value="DIPEPTIDASE"/>
    <property type="match status" value="1"/>
</dbReference>
<dbReference type="InterPro" id="IPR008257">
    <property type="entry name" value="Pept_M19"/>
</dbReference>
<proteinExistence type="predicted"/>
<dbReference type="PROSITE" id="PS51365">
    <property type="entry name" value="RENAL_DIPEPTIDASE_2"/>
    <property type="match status" value="1"/>
</dbReference>
<accession>A0ABR9ATB7</accession>
<dbReference type="Gene3D" id="3.20.20.140">
    <property type="entry name" value="Metal-dependent hydrolases"/>
    <property type="match status" value="1"/>
</dbReference>
<dbReference type="Pfam" id="PF01244">
    <property type="entry name" value="Peptidase_M19"/>
    <property type="match status" value="1"/>
</dbReference>
<reference evidence="1 2" key="1">
    <citation type="submission" date="2020-09" db="EMBL/GenBank/DDBJ databases">
        <title>Paenibacillus sp. CAU 1523 isolated from sand of Haeundae Beach.</title>
        <authorList>
            <person name="Kim W."/>
        </authorList>
    </citation>
    <scope>NUCLEOTIDE SEQUENCE [LARGE SCALE GENOMIC DNA]</scope>
    <source>
        <strain evidence="1 2">CAU 1523</strain>
    </source>
</reference>
<organism evidence="1 2">
    <name type="scientific">Paenibacillus arenosi</name>
    <dbReference type="NCBI Taxonomy" id="2774142"/>
    <lineage>
        <taxon>Bacteria</taxon>
        <taxon>Bacillati</taxon>
        <taxon>Bacillota</taxon>
        <taxon>Bacilli</taxon>
        <taxon>Bacillales</taxon>
        <taxon>Paenibacillaceae</taxon>
        <taxon>Paenibacillus</taxon>
    </lineage>
</organism>
<dbReference type="Proteomes" id="UP000634529">
    <property type="component" value="Unassembled WGS sequence"/>
</dbReference>
<dbReference type="CDD" id="cd01301">
    <property type="entry name" value="rDP_like"/>
    <property type="match status" value="1"/>
</dbReference>
<evidence type="ECO:0000313" key="2">
    <source>
        <dbReference type="Proteomes" id="UP000634529"/>
    </source>
</evidence>
<gene>
    <name evidence="1" type="ORF">IFO66_02380</name>
</gene>
<keyword evidence="2" id="KW-1185">Reference proteome</keyword>